<dbReference type="AlphaFoldDB" id="A0A165CTU9"/>
<keyword evidence="3" id="KW-1185">Reference proteome</keyword>
<accession>A0A165CTU9</accession>
<evidence type="ECO:0000256" key="1">
    <source>
        <dbReference type="SAM" id="Phobius"/>
    </source>
</evidence>
<protein>
    <submittedName>
        <fullName evidence="2">Uncharacterized protein</fullName>
    </submittedName>
</protein>
<evidence type="ECO:0000313" key="2">
    <source>
        <dbReference type="EMBL" id="KZV83107.1"/>
    </source>
</evidence>
<gene>
    <name evidence="2" type="ORF">EXIGLDRAFT_843206</name>
</gene>
<name>A0A165CTU9_EXIGL</name>
<organism evidence="2 3">
    <name type="scientific">Exidia glandulosa HHB12029</name>
    <dbReference type="NCBI Taxonomy" id="1314781"/>
    <lineage>
        <taxon>Eukaryota</taxon>
        <taxon>Fungi</taxon>
        <taxon>Dikarya</taxon>
        <taxon>Basidiomycota</taxon>
        <taxon>Agaricomycotina</taxon>
        <taxon>Agaricomycetes</taxon>
        <taxon>Auriculariales</taxon>
        <taxon>Exidiaceae</taxon>
        <taxon>Exidia</taxon>
    </lineage>
</organism>
<sequence>MISLFFVPLYFMSAFFFFVVLPVLLPWPPRIRVRIASFVTVVVSAAASKGFVLHYETIIADLRNDLVVAELPETMLHWYKGVFSGLDKAEQIIKDTDIERFWRGAPLRFKAASHVELISIRLTDHAYASKEHSLTTHTPVNL</sequence>
<dbReference type="EMBL" id="KV426288">
    <property type="protein sequence ID" value="KZV83107.1"/>
    <property type="molecule type" value="Genomic_DNA"/>
</dbReference>
<reference evidence="2 3" key="1">
    <citation type="journal article" date="2016" name="Mol. Biol. Evol.">
        <title>Comparative Genomics of Early-Diverging Mushroom-Forming Fungi Provides Insights into the Origins of Lignocellulose Decay Capabilities.</title>
        <authorList>
            <person name="Nagy L.G."/>
            <person name="Riley R."/>
            <person name="Tritt A."/>
            <person name="Adam C."/>
            <person name="Daum C."/>
            <person name="Floudas D."/>
            <person name="Sun H."/>
            <person name="Yadav J.S."/>
            <person name="Pangilinan J."/>
            <person name="Larsson K.H."/>
            <person name="Matsuura K."/>
            <person name="Barry K."/>
            <person name="Labutti K."/>
            <person name="Kuo R."/>
            <person name="Ohm R.A."/>
            <person name="Bhattacharya S.S."/>
            <person name="Shirouzu T."/>
            <person name="Yoshinaga Y."/>
            <person name="Martin F.M."/>
            <person name="Grigoriev I.V."/>
            <person name="Hibbett D.S."/>
        </authorList>
    </citation>
    <scope>NUCLEOTIDE SEQUENCE [LARGE SCALE GENOMIC DNA]</scope>
    <source>
        <strain evidence="2 3">HHB12029</strain>
    </source>
</reference>
<evidence type="ECO:0000313" key="3">
    <source>
        <dbReference type="Proteomes" id="UP000077266"/>
    </source>
</evidence>
<dbReference type="InParanoid" id="A0A165CTU9"/>
<keyword evidence="1" id="KW-0472">Membrane</keyword>
<proteinExistence type="predicted"/>
<feature type="transmembrane region" description="Helical" evidence="1">
    <location>
        <begin position="6"/>
        <end position="25"/>
    </location>
</feature>
<dbReference type="Proteomes" id="UP000077266">
    <property type="component" value="Unassembled WGS sequence"/>
</dbReference>
<keyword evidence="1" id="KW-0812">Transmembrane</keyword>
<keyword evidence="1" id="KW-1133">Transmembrane helix</keyword>